<organism evidence="8 9">
    <name type="scientific">Rhodococcus olei</name>
    <dbReference type="NCBI Taxonomy" id="2161675"/>
    <lineage>
        <taxon>Bacteria</taxon>
        <taxon>Bacillati</taxon>
        <taxon>Actinomycetota</taxon>
        <taxon>Actinomycetes</taxon>
        <taxon>Mycobacteriales</taxon>
        <taxon>Nocardiaceae</taxon>
        <taxon>Rhodococcus</taxon>
    </lineage>
</organism>
<evidence type="ECO:0000256" key="3">
    <source>
        <dbReference type="ARBA" id="ARBA00022840"/>
    </source>
</evidence>
<feature type="compositionally biased region" description="Gly residues" evidence="6">
    <location>
        <begin position="486"/>
        <end position="505"/>
    </location>
</feature>
<evidence type="ECO:0000256" key="4">
    <source>
        <dbReference type="ARBA" id="ARBA00023016"/>
    </source>
</evidence>
<feature type="region of interest" description="Disordered" evidence="6">
    <location>
        <begin position="483"/>
        <end position="509"/>
    </location>
</feature>
<dbReference type="RefSeq" id="WP_345345170.1">
    <property type="nucleotide sequence ID" value="NZ_BAABFB010000040.1"/>
</dbReference>
<keyword evidence="7" id="KW-1133">Transmembrane helix</keyword>
<keyword evidence="7" id="KW-0812">Transmembrane</keyword>
<accession>A0ABP8P3I4</accession>
<dbReference type="Proteomes" id="UP001501183">
    <property type="component" value="Unassembled WGS sequence"/>
</dbReference>
<protein>
    <recommendedName>
        <fullName evidence="10">Hsp70 protein</fullName>
    </recommendedName>
</protein>
<dbReference type="InterPro" id="IPR013126">
    <property type="entry name" value="Hsp_70_fam"/>
</dbReference>
<dbReference type="EMBL" id="BAABFB010000040">
    <property type="protein sequence ID" value="GAA4479428.1"/>
    <property type="molecule type" value="Genomic_DNA"/>
</dbReference>
<evidence type="ECO:0000256" key="6">
    <source>
        <dbReference type="SAM" id="MobiDB-lite"/>
    </source>
</evidence>
<keyword evidence="5" id="KW-0143">Chaperone</keyword>
<dbReference type="PROSITE" id="PS01036">
    <property type="entry name" value="HSP70_3"/>
    <property type="match status" value="1"/>
</dbReference>
<feature type="transmembrane region" description="Helical" evidence="7">
    <location>
        <begin position="446"/>
        <end position="467"/>
    </location>
</feature>
<keyword evidence="2" id="KW-0547">Nucleotide-binding</keyword>
<dbReference type="PANTHER" id="PTHR42749">
    <property type="entry name" value="CELL SHAPE-DETERMINING PROTEIN MREB"/>
    <property type="match status" value="1"/>
</dbReference>
<dbReference type="Gene3D" id="3.90.640.10">
    <property type="entry name" value="Actin, Chain A, domain 4"/>
    <property type="match status" value="1"/>
</dbReference>
<dbReference type="PRINTS" id="PR00301">
    <property type="entry name" value="HEATSHOCK70"/>
</dbReference>
<name>A0ABP8P3I4_9NOCA</name>
<comment type="similarity">
    <text evidence="1">Belongs to the heat shock protein 70 family.</text>
</comment>
<evidence type="ECO:0000313" key="8">
    <source>
        <dbReference type="EMBL" id="GAA4479428.1"/>
    </source>
</evidence>
<proteinExistence type="inferred from homology"/>
<evidence type="ECO:0000256" key="7">
    <source>
        <dbReference type="SAM" id="Phobius"/>
    </source>
</evidence>
<keyword evidence="9" id="KW-1185">Reference proteome</keyword>
<dbReference type="PANTHER" id="PTHR42749:SF1">
    <property type="entry name" value="CELL SHAPE-DETERMINING PROTEIN MREB"/>
    <property type="match status" value="1"/>
</dbReference>
<dbReference type="SUPFAM" id="SSF53067">
    <property type="entry name" value="Actin-like ATPase domain"/>
    <property type="match status" value="2"/>
</dbReference>
<gene>
    <name evidence="8" type="ORF">GCM10023094_24540</name>
</gene>
<evidence type="ECO:0000256" key="1">
    <source>
        <dbReference type="ARBA" id="ARBA00007381"/>
    </source>
</evidence>
<evidence type="ECO:0000256" key="2">
    <source>
        <dbReference type="ARBA" id="ARBA00022741"/>
    </source>
</evidence>
<dbReference type="Gene3D" id="3.30.420.40">
    <property type="match status" value="2"/>
</dbReference>
<evidence type="ECO:0000313" key="9">
    <source>
        <dbReference type="Proteomes" id="UP001501183"/>
    </source>
</evidence>
<evidence type="ECO:0000256" key="5">
    <source>
        <dbReference type="ARBA" id="ARBA00023186"/>
    </source>
</evidence>
<sequence>MNQSRVPGDEKGTMSAREWVLGIDFGTSNTAAAHTGPVSGSVEALQLSHNRTTMSSSVFVESPDRIAVGDVAADRAESNPAAFMPSPKRVVAQGVVNVNGYDLPASVPVAAVLESVMARAVGAHGGSAPSELVLTHPEAWSPREIQVLLDAAARLGLDASKIRTVSEPRAAAHYYSRANTLAPGTKIAVFDFGGGTLDIAVLEANEAGTFDVVAARGDNGLGGKNFDAFVRRWVDQQLEARDPDLLDHLRRQAPMDVRYALDDSIRRAKELLSEAPSATITVTGDGRSERFQITREEFEELISPALDKAVHLTRATLADARVTDPGQLEALYLTGGSSRIPIVHERLADLGPIATLDDPKTVVAQGAIAAAAPIVRGLGGPPPAAPAPTAPAYVPAATQPYPASTTPPYPPSAAPSYDPPTQQFSPIPPETEAPGAAGGRGRGRTWALVAAAVAVVAAVGVGVYALGDDSAEQLAADPGAAAVAGGQSGATAGSGGDGGGTGGGTAPASKEAVIAGLPPALRTEVESCKTSGETENGGLQLQCQIRQGSALTAGITDGGFQSIIVSVDTKEAKKRVIGIRQGFQNNTAVATNVTVEDTARSAAAHIDGPGYNNTFSIWYGNSSTGVMVSYSGAQGLDGAKTFLARSGLIN</sequence>
<dbReference type="Pfam" id="PF00012">
    <property type="entry name" value="HSP70"/>
    <property type="match status" value="1"/>
</dbReference>
<keyword evidence="4" id="KW-0346">Stress response</keyword>
<reference evidence="9" key="1">
    <citation type="journal article" date="2019" name="Int. J. Syst. Evol. Microbiol.">
        <title>The Global Catalogue of Microorganisms (GCM) 10K type strain sequencing project: providing services to taxonomists for standard genome sequencing and annotation.</title>
        <authorList>
            <consortium name="The Broad Institute Genomics Platform"/>
            <consortium name="The Broad Institute Genome Sequencing Center for Infectious Disease"/>
            <person name="Wu L."/>
            <person name="Ma J."/>
        </authorList>
    </citation>
    <scope>NUCLEOTIDE SEQUENCE [LARGE SCALE GENOMIC DNA]</scope>
    <source>
        <strain evidence="9">JCM 32206</strain>
    </source>
</reference>
<feature type="region of interest" description="Disordered" evidence="6">
    <location>
        <begin position="398"/>
        <end position="441"/>
    </location>
</feature>
<dbReference type="InterPro" id="IPR018181">
    <property type="entry name" value="Heat_shock_70_CS"/>
</dbReference>
<keyword evidence="3" id="KW-0067">ATP-binding</keyword>
<comment type="caution">
    <text evidence="8">The sequence shown here is derived from an EMBL/GenBank/DDBJ whole genome shotgun (WGS) entry which is preliminary data.</text>
</comment>
<keyword evidence="7" id="KW-0472">Membrane</keyword>
<dbReference type="InterPro" id="IPR043129">
    <property type="entry name" value="ATPase_NBD"/>
</dbReference>
<evidence type="ECO:0008006" key="10">
    <source>
        <dbReference type="Google" id="ProtNLM"/>
    </source>
</evidence>